<dbReference type="SUPFAM" id="SSF53448">
    <property type="entry name" value="Nucleotide-diphospho-sugar transferases"/>
    <property type="match status" value="1"/>
</dbReference>
<dbReference type="PANTHER" id="PTHR43197">
    <property type="entry name" value="UTP--GLUCOSE-1-PHOSPHATE URIDYLYLTRANSFERASE"/>
    <property type="match status" value="1"/>
</dbReference>
<evidence type="ECO:0000256" key="1">
    <source>
        <dbReference type="ARBA" id="ARBA00006890"/>
    </source>
</evidence>
<comment type="caution">
    <text evidence="8">The sequence shown here is derived from an EMBL/GenBank/DDBJ whole genome shotgun (WGS) entry which is preliminary data.</text>
</comment>
<dbReference type="InterPro" id="IPR005771">
    <property type="entry name" value="GalU_uridylyltTrfase_bac/arc"/>
</dbReference>
<dbReference type="Proteomes" id="UP000228711">
    <property type="component" value="Unassembled WGS sequence"/>
</dbReference>
<feature type="domain" description="Nucleotidyl transferase" evidence="7">
    <location>
        <begin position="6"/>
        <end position="268"/>
    </location>
</feature>
<comment type="similarity">
    <text evidence="1 6">Belongs to the UDPGP type 2 family.</text>
</comment>
<protein>
    <recommendedName>
        <fullName evidence="2 6">UTP--glucose-1-phosphate uridylyltransferase</fullName>
        <ecNumber evidence="2 6">2.7.7.9</ecNumber>
    </recommendedName>
    <alternativeName>
        <fullName evidence="6">UDP-glucose pyrophosphorylase</fullName>
    </alternativeName>
</protein>
<dbReference type="GO" id="GO:0003983">
    <property type="term" value="F:UTP:glucose-1-phosphate uridylyltransferase activity"/>
    <property type="evidence" value="ECO:0007669"/>
    <property type="project" value="UniProtKB-EC"/>
</dbReference>
<dbReference type="GO" id="GO:0006011">
    <property type="term" value="P:UDP-alpha-D-glucose metabolic process"/>
    <property type="evidence" value="ECO:0007669"/>
    <property type="project" value="InterPro"/>
</dbReference>
<evidence type="ECO:0000256" key="2">
    <source>
        <dbReference type="ARBA" id="ARBA00012415"/>
    </source>
</evidence>
<dbReference type="InterPro" id="IPR029044">
    <property type="entry name" value="Nucleotide-diphossugar_trans"/>
</dbReference>
<evidence type="ECO:0000256" key="4">
    <source>
        <dbReference type="ARBA" id="ARBA00022695"/>
    </source>
</evidence>
<keyword evidence="4 6" id="KW-0548">Nucleotidyltransferase</keyword>
<dbReference type="InterPro" id="IPR005835">
    <property type="entry name" value="NTP_transferase_dom"/>
</dbReference>
<evidence type="ECO:0000256" key="3">
    <source>
        <dbReference type="ARBA" id="ARBA00022679"/>
    </source>
</evidence>
<evidence type="ECO:0000256" key="5">
    <source>
        <dbReference type="ARBA" id="ARBA00048128"/>
    </source>
</evidence>
<dbReference type="AlphaFoldDB" id="A0A2H0YRR7"/>
<comment type="catalytic activity">
    <reaction evidence="5 6">
        <text>alpha-D-glucose 1-phosphate + UTP + H(+) = UDP-alpha-D-glucose + diphosphate</text>
        <dbReference type="Rhea" id="RHEA:19889"/>
        <dbReference type="ChEBI" id="CHEBI:15378"/>
        <dbReference type="ChEBI" id="CHEBI:33019"/>
        <dbReference type="ChEBI" id="CHEBI:46398"/>
        <dbReference type="ChEBI" id="CHEBI:58601"/>
        <dbReference type="ChEBI" id="CHEBI:58885"/>
        <dbReference type="EC" id="2.7.7.9"/>
    </reaction>
</comment>
<accession>A0A2H0YRR7</accession>
<dbReference type="NCBIfam" id="TIGR01099">
    <property type="entry name" value="galU"/>
    <property type="match status" value="1"/>
</dbReference>
<dbReference type="PANTHER" id="PTHR43197:SF1">
    <property type="entry name" value="UTP--GLUCOSE-1-PHOSPHATE URIDYLYLTRANSFERASE"/>
    <property type="match status" value="1"/>
</dbReference>
<name>A0A2H0YRR7_9BACT</name>
<evidence type="ECO:0000259" key="7">
    <source>
        <dbReference type="Pfam" id="PF00483"/>
    </source>
</evidence>
<dbReference type="Gene3D" id="3.90.550.10">
    <property type="entry name" value="Spore Coat Polysaccharide Biosynthesis Protein SpsA, Chain A"/>
    <property type="match status" value="1"/>
</dbReference>
<dbReference type="CDD" id="cd02541">
    <property type="entry name" value="UGPase_prokaryotic"/>
    <property type="match status" value="1"/>
</dbReference>
<evidence type="ECO:0000313" key="8">
    <source>
        <dbReference type="EMBL" id="PIS41126.1"/>
    </source>
</evidence>
<evidence type="ECO:0000313" key="9">
    <source>
        <dbReference type="Proteomes" id="UP000228711"/>
    </source>
</evidence>
<organism evidence="8 9">
    <name type="scientific">Candidatus Kerfeldbacteria bacterium CG08_land_8_20_14_0_20_42_7</name>
    <dbReference type="NCBI Taxonomy" id="2014245"/>
    <lineage>
        <taxon>Bacteria</taxon>
        <taxon>Candidatus Kerfeldiibacteriota</taxon>
    </lineage>
</organism>
<sequence length="288" mass="32293">MTKVTKAVIPVAGFGTRFLPATKAQPKEMLTLVDKPVIQYIVEEAVASGIEDIVFITGQNKRAIEDHFDRNFELEYRLRQKNKTKILEEVMRISDIARFVYIRQKTPLGLGHAVLTAKDVIGDNPFVVLSGDDLIDADVPATKQLIDVFNRYQDSVIGALDVPKKLVDQYGIVKPRGQMVENVVEIEDIIEKPKIEDAPSTIGVTGRWLLTPDIFACLEKTKPGAGGEIQLTDGMRLLLKQRSMYACKLQGEYYDCGNKLEFLKATVNFGKKHEEVGKSFSEYLKKKA</sequence>
<dbReference type="EMBL" id="PEXV01000153">
    <property type="protein sequence ID" value="PIS41126.1"/>
    <property type="molecule type" value="Genomic_DNA"/>
</dbReference>
<dbReference type="Pfam" id="PF00483">
    <property type="entry name" value="NTP_transferase"/>
    <property type="match status" value="1"/>
</dbReference>
<proteinExistence type="inferred from homology"/>
<dbReference type="EC" id="2.7.7.9" evidence="2 6"/>
<keyword evidence="3 6" id="KW-0808">Transferase</keyword>
<evidence type="ECO:0000256" key="6">
    <source>
        <dbReference type="RuleBase" id="RU361259"/>
    </source>
</evidence>
<gene>
    <name evidence="8" type="primary">galU</name>
    <name evidence="8" type="ORF">COT25_04830</name>
</gene>
<reference evidence="9" key="1">
    <citation type="submission" date="2017-09" db="EMBL/GenBank/DDBJ databases">
        <title>Depth-based differentiation of microbial function through sediment-hosted aquifers and enrichment of novel symbionts in the deep terrestrial subsurface.</title>
        <authorList>
            <person name="Probst A.J."/>
            <person name="Ladd B."/>
            <person name="Jarett J.K."/>
            <person name="Geller-Mcgrath D.E."/>
            <person name="Sieber C.M.K."/>
            <person name="Emerson J.B."/>
            <person name="Anantharaman K."/>
            <person name="Thomas B.C."/>
            <person name="Malmstrom R."/>
            <person name="Stieglmeier M."/>
            <person name="Klingl A."/>
            <person name="Woyke T."/>
            <person name="Ryan C.M."/>
            <person name="Banfield J.F."/>
        </authorList>
    </citation>
    <scope>NUCLEOTIDE SEQUENCE [LARGE SCALE GENOMIC DNA]</scope>
</reference>